<dbReference type="Gene3D" id="1.10.260.40">
    <property type="entry name" value="lambda repressor-like DNA-binding domains"/>
    <property type="match status" value="1"/>
</dbReference>
<dbReference type="InterPro" id="IPR010982">
    <property type="entry name" value="Lambda_DNA-bd_dom_sf"/>
</dbReference>
<gene>
    <name evidence="6" type="ORF">S12H4_23139</name>
</gene>
<dbReference type="PANTHER" id="PTHR30146:SF109">
    <property type="entry name" value="HTH-TYPE TRANSCRIPTIONAL REGULATOR GALS"/>
    <property type="match status" value="1"/>
</dbReference>
<dbReference type="SUPFAM" id="SSF47413">
    <property type="entry name" value="lambda repressor-like DNA-binding domains"/>
    <property type="match status" value="1"/>
</dbReference>
<dbReference type="PROSITE" id="PS50932">
    <property type="entry name" value="HTH_LACI_2"/>
    <property type="match status" value="1"/>
</dbReference>
<dbReference type="PANTHER" id="PTHR30146">
    <property type="entry name" value="LACI-RELATED TRANSCRIPTIONAL REPRESSOR"/>
    <property type="match status" value="1"/>
</dbReference>
<feature type="domain" description="HTH lacI-type" evidence="5">
    <location>
        <begin position="4"/>
        <end position="60"/>
    </location>
</feature>
<keyword evidence="2" id="KW-0238">DNA-binding</keyword>
<feature type="transmembrane region" description="Helical" evidence="4">
    <location>
        <begin position="61"/>
        <end position="78"/>
    </location>
</feature>
<evidence type="ECO:0000256" key="1">
    <source>
        <dbReference type="ARBA" id="ARBA00023015"/>
    </source>
</evidence>
<name>X1TNW6_9ZZZZ</name>
<dbReference type="EMBL" id="BARW01012217">
    <property type="protein sequence ID" value="GAI81744.1"/>
    <property type="molecule type" value="Genomic_DNA"/>
</dbReference>
<keyword evidence="1" id="KW-0805">Transcription regulation</keyword>
<accession>X1TNW6</accession>
<keyword evidence="4" id="KW-0812">Transmembrane</keyword>
<evidence type="ECO:0000256" key="4">
    <source>
        <dbReference type="SAM" id="Phobius"/>
    </source>
</evidence>
<keyword evidence="4" id="KW-1133">Transmembrane helix</keyword>
<dbReference type="GO" id="GO:0003700">
    <property type="term" value="F:DNA-binding transcription factor activity"/>
    <property type="evidence" value="ECO:0007669"/>
    <property type="project" value="TreeGrafter"/>
</dbReference>
<evidence type="ECO:0000259" key="5">
    <source>
        <dbReference type="PROSITE" id="PS50932"/>
    </source>
</evidence>
<dbReference type="CDD" id="cd01392">
    <property type="entry name" value="HTH_LacI"/>
    <property type="match status" value="1"/>
</dbReference>
<dbReference type="GO" id="GO:0000976">
    <property type="term" value="F:transcription cis-regulatory region binding"/>
    <property type="evidence" value="ECO:0007669"/>
    <property type="project" value="TreeGrafter"/>
</dbReference>
<reference evidence="6" key="1">
    <citation type="journal article" date="2014" name="Front. Microbiol.">
        <title>High frequency of phylogenetically diverse reductive dehalogenase-homologous genes in deep subseafloor sedimentary metagenomes.</title>
        <authorList>
            <person name="Kawai M."/>
            <person name="Futagami T."/>
            <person name="Toyoda A."/>
            <person name="Takaki Y."/>
            <person name="Nishi S."/>
            <person name="Hori S."/>
            <person name="Arai W."/>
            <person name="Tsubouchi T."/>
            <person name="Morono Y."/>
            <person name="Uchiyama I."/>
            <person name="Ito T."/>
            <person name="Fujiyama A."/>
            <person name="Inagaki F."/>
            <person name="Takami H."/>
        </authorList>
    </citation>
    <scope>NUCLEOTIDE SEQUENCE</scope>
    <source>
        <strain evidence="6">Expedition CK06-06</strain>
    </source>
</reference>
<dbReference type="AlphaFoldDB" id="X1TNW6"/>
<dbReference type="PROSITE" id="PS00356">
    <property type="entry name" value="HTH_LACI_1"/>
    <property type="match status" value="1"/>
</dbReference>
<dbReference type="SMART" id="SM00354">
    <property type="entry name" value="HTH_LACI"/>
    <property type="match status" value="1"/>
</dbReference>
<protein>
    <recommendedName>
        <fullName evidence="5">HTH lacI-type domain-containing protein</fullName>
    </recommendedName>
</protein>
<evidence type="ECO:0000256" key="2">
    <source>
        <dbReference type="ARBA" id="ARBA00023125"/>
    </source>
</evidence>
<proteinExistence type="predicted"/>
<keyword evidence="4" id="KW-0472">Membrane</keyword>
<dbReference type="InterPro" id="IPR000843">
    <property type="entry name" value="HTH_LacI"/>
</dbReference>
<dbReference type="PRINTS" id="PR00036">
    <property type="entry name" value="HTHLACI"/>
</dbReference>
<evidence type="ECO:0000313" key="6">
    <source>
        <dbReference type="EMBL" id="GAI81744.1"/>
    </source>
</evidence>
<comment type="caution">
    <text evidence="6">The sequence shown here is derived from an EMBL/GenBank/DDBJ whole genome shotgun (WGS) entry which is preliminary data.</text>
</comment>
<keyword evidence="3" id="KW-0804">Transcription</keyword>
<dbReference type="Pfam" id="PF00356">
    <property type="entry name" value="LacI"/>
    <property type="match status" value="1"/>
</dbReference>
<evidence type="ECO:0000256" key="3">
    <source>
        <dbReference type="ARBA" id="ARBA00023163"/>
    </source>
</evidence>
<sequence>MARVTIKDVAQKAEVSITTVSRVLNDKVDEYMRKETKERILQAIKELNFKPDKRAQSLRGLRTKIIGLIIPYIFVYWIKGS</sequence>
<organism evidence="6">
    <name type="scientific">marine sediment metagenome</name>
    <dbReference type="NCBI Taxonomy" id="412755"/>
    <lineage>
        <taxon>unclassified sequences</taxon>
        <taxon>metagenomes</taxon>
        <taxon>ecological metagenomes</taxon>
    </lineage>
</organism>